<feature type="transmembrane region" description="Helical" evidence="7">
    <location>
        <begin position="220"/>
        <end position="243"/>
    </location>
</feature>
<dbReference type="Proteomes" id="UP000027980">
    <property type="component" value="Chromosome"/>
</dbReference>
<feature type="transmembrane region" description="Helical" evidence="7">
    <location>
        <begin position="339"/>
        <end position="355"/>
    </location>
</feature>
<evidence type="ECO:0000256" key="4">
    <source>
        <dbReference type="ARBA" id="ARBA00022692"/>
    </source>
</evidence>
<dbReference type="EMBL" id="CP008876">
    <property type="protein sequence ID" value="AIF65290.1"/>
    <property type="molecule type" value="Genomic_DNA"/>
</dbReference>
<keyword evidence="6 7" id="KW-0472">Membrane</keyword>
<dbReference type="InterPro" id="IPR004681">
    <property type="entry name" value="TRAP_DctM"/>
</dbReference>
<keyword evidence="3" id="KW-0997">Cell inner membrane</keyword>
<evidence type="ECO:0000313" key="10">
    <source>
        <dbReference type="Proteomes" id="UP000027980"/>
    </source>
</evidence>
<dbReference type="PANTHER" id="PTHR33362:SF2">
    <property type="entry name" value="TRAP TRANSPORTER LARGE PERMEASE PROTEIN"/>
    <property type="match status" value="1"/>
</dbReference>
<feature type="transmembrane region" description="Helical" evidence="7">
    <location>
        <begin position="278"/>
        <end position="299"/>
    </location>
</feature>
<proteinExistence type="predicted"/>
<evidence type="ECO:0000256" key="3">
    <source>
        <dbReference type="ARBA" id="ARBA00022519"/>
    </source>
</evidence>
<sequence length="436" mass="45483">MTSVVLAGIVLFALFFLLIFFGVPIAISIGLSSLAAGAMLLPFDEILIVVSQQFVAGIDSFVLLSLVFFTLAGSIMNTGGIALRLINLAKLLAGRLPGSLAHTNVIGNTLFGALSGSAIASAATMGKIMAPMQKKEGYDPSYSAAVNVASAPAGLIIPPSGTPILYSVLSGGTSIGALFIAGYVPGILMSVLIMVTAYIVAKRKGFAVSEPIRFSQAAKVVLDAIPSLMLIVVVIGGISFGVFTATEGAAVAILYAVVLSLIYRSLKWKDIPVILRDTVMFSGVILLLIGASGAMSWILSYSKLPQMLSSGILDFSGNAAVLMLIIVLILLLVGTFMDIAPALLIFTPILLPVALEFGVDPVHFGTIMSMGLAIGTITPPVGTVLFIGSKVGNVTVEQMTKPLLLFYIPVFLAFLAVAYIPALSLWLPELMGVLNK</sequence>
<dbReference type="GeneID" id="34222599"/>
<evidence type="ECO:0000256" key="5">
    <source>
        <dbReference type="ARBA" id="ARBA00022989"/>
    </source>
</evidence>
<name>A0A075LF53_9BACI</name>
<feature type="transmembrane region" description="Helical" evidence="7">
    <location>
        <begin position="311"/>
        <end position="332"/>
    </location>
</feature>
<dbReference type="PANTHER" id="PTHR33362">
    <property type="entry name" value="SIALIC ACID TRAP TRANSPORTER PERMEASE PROTEIN SIAT-RELATED"/>
    <property type="match status" value="1"/>
</dbReference>
<dbReference type="Pfam" id="PF06808">
    <property type="entry name" value="DctM"/>
    <property type="match status" value="1"/>
</dbReference>
<evidence type="ECO:0000259" key="8">
    <source>
        <dbReference type="Pfam" id="PF06808"/>
    </source>
</evidence>
<evidence type="ECO:0000256" key="2">
    <source>
        <dbReference type="ARBA" id="ARBA00022475"/>
    </source>
</evidence>
<evidence type="ECO:0000256" key="6">
    <source>
        <dbReference type="ARBA" id="ARBA00023136"/>
    </source>
</evidence>
<evidence type="ECO:0000313" key="9">
    <source>
        <dbReference type="EMBL" id="AIF65290.1"/>
    </source>
</evidence>
<feature type="transmembrane region" description="Helical" evidence="7">
    <location>
        <begin position="367"/>
        <end position="391"/>
    </location>
</feature>
<keyword evidence="4 7" id="KW-0812">Transmembrane</keyword>
<dbReference type="RefSeq" id="WP_038557683.1">
    <property type="nucleotide sequence ID" value="NZ_CP008876.1"/>
</dbReference>
<dbReference type="PIRSF" id="PIRSF006066">
    <property type="entry name" value="HI0050"/>
    <property type="match status" value="1"/>
</dbReference>
<dbReference type="HOGENOM" id="CLU_019824_4_1_9"/>
<gene>
    <name evidence="9" type="ORF">GZ22_00575</name>
</gene>
<dbReference type="AlphaFoldDB" id="A0A075LF53"/>
<dbReference type="OrthoDB" id="9785600at2"/>
<evidence type="ECO:0000256" key="7">
    <source>
        <dbReference type="SAM" id="Phobius"/>
    </source>
</evidence>
<evidence type="ECO:0000256" key="1">
    <source>
        <dbReference type="ARBA" id="ARBA00004429"/>
    </source>
</evidence>
<feature type="transmembrane region" description="Helical" evidence="7">
    <location>
        <begin position="61"/>
        <end position="85"/>
    </location>
</feature>
<organism evidence="9 10">
    <name type="scientific">Terribacillus saccharophilus</name>
    <dbReference type="NCBI Taxonomy" id="361277"/>
    <lineage>
        <taxon>Bacteria</taxon>
        <taxon>Bacillati</taxon>
        <taxon>Bacillota</taxon>
        <taxon>Bacilli</taxon>
        <taxon>Bacillales</taxon>
        <taxon>Bacillaceae</taxon>
        <taxon>Terribacillus</taxon>
    </lineage>
</organism>
<dbReference type="NCBIfam" id="TIGR00786">
    <property type="entry name" value="dctM"/>
    <property type="match status" value="1"/>
</dbReference>
<feature type="transmembrane region" description="Helical" evidence="7">
    <location>
        <begin position="175"/>
        <end position="200"/>
    </location>
</feature>
<dbReference type="KEGG" id="tap:GZ22_00575"/>
<dbReference type="GO" id="GO:0005886">
    <property type="term" value="C:plasma membrane"/>
    <property type="evidence" value="ECO:0007669"/>
    <property type="project" value="UniProtKB-SubCell"/>
</dbReference>
<keyword evidence="2" id="KW-1003">Cell membrane</keyword>
<keyword evidence="5 7" id="KW-1133">Transmembrane helix</keyword>
<feature type="transmembrane region" description="Helical" evidence="7">
    <location>
        <begin position="403"/>
        <end position="427"/>
    </location>
</feature>
<feature type="transmembrane region" description="Helical" evidence="7">
    <location>
        <begin position="249"/>
        <end position="266"/>
    </location>
</feature>
<feature type="domain" description="TRAP C4-dicarboxylate transport system permease DctM subunit" evidence="8">
    <location>
        <begin position="12"/>
        <end position="423"/>
    </location>
</feature>
<dbReference type="GO" id="GO:0022857">
    <property type="term" value="F:transmembrane transporter activity"/>
    <property type="evidence" value="ECO:0007669"/>
    <property type="project" value="TreeGrafter"/>
</dbReference>
<comment type="subcellular location">
    <subcellularLocation>
        <location evidence="1">Cell inner membrane</location>
        <topology evidence="1">Multi-pass membrane protein</topology>
    </subcellularLocation>
</comment>
<dbReference type="InterPro" id="IPR010656">
    <property type="entry name" value="DctM"/>
</dbReference>
<accession>A0A075LF53</accession>
<reference evidence="9 10" key="1">
    <citation type="submission" date="2014-07" db="EMBL/GenBank/DDBJ databases">
        <title>Complete genome sequence of a moderately halophilic bacterium Terribacillus aidingensis MP602, isolated from Cryptomeria fortunei in Tianmu mountain in China.</title>
        <authorList>
            <person name="Wang Y."/>
            <person name="Lu P."/>
            <person name="Zhang L."/>
        </authorList>
    </citation>
    <scope>NUCLEOTIDE SEQUENCE [LARGE SCALE GENOMIC DNA]</scope>
    <source>
        <strain evidence="9 10">MP602</strain>
    </source>
</reference>
<feature type="transmembrane region" description="Helical" evidence="7">
    <location>
        <begin position="105"/>
        <end position="125"/>
    </location>
</feature>
<protein>
    <submittedName>
        <fullName evidence="9">Membrane protein</fullName>
    </submittedName>
</protein>